<reference evidence="4" key="1">
    <citation type="submission" date="2019-06" db="EMBL/GenBank/DDBJ databases">
        <title>Draft genome sequence of the griseofulvin-producing fungus Xylaria cubensis strain G536.</title>
        <authorList>
            <person name="Mead M.E."/>
            <person name="Raja H.A."/>
            <person name="Steenwyk J.L."/>
            <person name="Knowles S.L."/>
            <person name="Oberlies N.H."/>
            <person name="Rokas A."/>
        </authorList>
    </citation>
    <scope>NUCLEOTIDE SEQUENCE [LARGE SCALE GENOMIC DNA]</scope>
    <source>
        <strain evidence="4">G536</strain>
    </source>
</reference>
<feature type="compositionally biased region" description="Basic and acidic residues" evidence="1">
    <location>
        <begin position="369"/>
        <end position="380"/>
    </location>
</feature>
<dbReference type="PANTHER" id="PTHR36223:SF1">
    <property type="entry name" value="TRANSCRIPTION ELONGATION FACTOR EAF N-TERMINAL DOMAIN-CONTAINING PROTEIN"/>
    <property type="match status" value="1"/>
</dbReference>
<keyword evidence="4" id="KW-1185">Reference proteome</keyword>
<evidence type="ECO:0000313" key="4">
    <source>
        <dbReference type="Proteomes" id="UP000319160"/>
    </source>
</evidence>
<dbReference type="PANTHER" id="PTHR36223">
    <property type="entry name" value="BETA-LACTAMASE-TYPE TRANSPEPTIDASE FOLD DOMAIN CONTAINING PROTEIN"/>
    <property type="match status" value="1"/>
</dbReference>
<feature type="region of interest" description="Disordered" evidence="1">
    <location>
        <begin position="695"/>
        <end position="719"/>
    </location>
</feature>
<gene>
    <name evidence="3" type="ORF">FHL15_001740</name>
</gene>
<feature type="region of interest" description="Disordered" evidence="1">
    <location>
        <begin position="291"/>
        <end position="319"/>
    </location>
</feature>
<feature type="compositionally biased region" description="Polar residues" evidence="1">
    <location>
        <begin position="496"/>
        <end position="519"/>
    </location>
</feature>
<dbReference type="Proteomes" id="UP000319160">
    <property type="component" value="Unassembled WGS sequence"/>
</dbReference>
<organism evidence="3 4">
    <name type="scientific">Xylaria flabelliformis</name>
    <dbReference type="NCBI Taxonomy" id="2512241"/>
    <lineage>
        <taxon>Eukaryota</taxon>
        <taxon>Fungi</taxon>
        <taxon>Dikarya</taxon>
        <taxon>Ascomycota</taxon>
        <taxon>Pezizomycotina</taxon>
        <taxon>Sordariomycetes</taxon>
        <taxon>Xylariomycetidae</taxon>
        <taxon>Xylariales</taxon>
        <taxon>Xylariaceae</taxon>
        <taxon>Xylaria</taxon>
    </lineage>
</organism>
<feature type="compositionally biased region" description="Basic and acidic residues" evidence="1">
    <location>
        <begin position="481"/>
        <end position="492"/>
    </location>
</feature>
<evidence type="ECO:0000256" key="1">
    <source>
        <dbReference type="SAM" id="MobiDB-lite"/>
    </source>
</evidence>
<dbReference type="EMBL" id="VFLP01000006">
    <property type="protein sequence ID" value="TRX97462.1"/>
    <property type="molecule type" value="Genomic_DNA"/>
</dbReference>
<feature type="compositionally biased region" description="Polar residues" evidence="1">
    <location>
        <begin position="391"/>
        <end position="427"/>
    </location>
</feature>
<feature type="compositionally biased region" description="Basic and acidic residues" evidence="1">
    <location>
        <begin position="559"/>
        <end position="570"/>
    </location>
</feature>
<name>A0A553IB86_9PEZI</name>
<proteinExistence type="predicted"/>
<dbReference type="AlphaFoldDB" id="A0A553IB86"/>
<protein>
    <recommendedName>
        <fullName evidence="2">DUF7918 domain-containing protein</fullName>
    </recommendedName>
</protein>
<feature type="compositionally biased region" description="Polar residues" evidence="1">
    <location>
        <begin position="302"/>
        <end position="317"/>
    </location>
</feature>
<dbReference type="InterPro" id="IPR057678">
    <property type="entry name" value="DUF7918"/>
</dbReference>
<sequence length="719" mass="80286">MAIIRGLPGLEVTIFTGGRTAKEYNVPSETGAAHKCPRVVTKYIECKDNEPFRIRLKATDEYSWGFRDHILNFGAVIDGVWAKGELCRQEYTKEEDWEREISYRVVKNPNDYMRYILQEFAFSSIIKNEQHKSDMDTIERLGTIEVKVHIAVVQDHGSFFVPGGNHPKDFIISREAVKGKTKTHGTKFTRTQPAMKPQYIKCMGLIEDDGPIAIFRFKYRSREALILEGITPEPQQPFHWLVEIPDDKDKGKRGSSGGNVSGVQSKSIYMATNPSFKLQNALSNSKKAKTKIKKEKEDDGIPSSTSFTTGHNNSTGQVEAPQLKRSVRVIKISRSRIQNAVNTHKFPESKSIGLRVKDPHRKLVRKELARKRDILKKQNRADSQARPAAASQHNTTRPVTDTKPQLKIETNSELWLKQDANSMTDRTPSFGKRDLGNTAPQDKSRDDDKDAVQDLSSGLSSYNIALPSIKGVDSAVKVKIESEQNSKSKSDKTAIAQHTGNTTVVKNESLSPRPSTVDVTQVPHYRLGASNPTARSLKSLPKTKDGHRKPTKLGKPKLRKEELERKIQKLRERKVHIKPSNNRRDGPSNVAMPTTSFAPSARTISATSLLRSILSPPPPPPSLSTNNRTSALKYTKPTISLRVSQSRLGYAAANQTGMKPAEADTFLTATETHLNKEKKIAPKAAKRKANEIADALPGRSIRRPCVPKKRKMCDDPKTT</sequence>
<accession>A0A553IB86</accession>
<feature type="domain" description="DUF7918" evidence="2">
    <location>
        <begin position="9"/>
        <end position="232"/>
    </location>
</feature>
<feature type="compositionally biased region" description="Basic and acidic residues" evidence="1">
    <location>
        <begin position="442"/>
        <end position="452"/>
    </location>
</feature>
<dbReference type="OrthoDB" id="3364132at2759"/>
<feature type="region of interest" description="Disordered" evidence="1">
    <location>
        <begin position="481"/>
        <end position="599"/>
    </location>
</feature>
<dbReference type="Pfam" id="PF25534">
    <property type="entry name" value="DUF7918"/>
    <property type="match status" value="1"/>
</dbReference>
<feature type="compositionally biased region" description="Basic residues" evidence="1">
    <location>
        <begin position="700"/>
        <end position="711"/>
    </location>
</feature>
<dbReference type="STRING" id="2512241.A0A553IB86"/>
<evidence type="ECO:0000259" key="2">
    <source>
        <dbReference type="Pfam" id="PF25534"/>
    </source>
</evidence>
<comment type="caution">
    <text evidence="3">The sequence shown here is derived from an EMBL/GenBank/DDBJ whole genome shotgun (WGS) entry which is preliminary data.</text>
</comment>
<evidence type="ECO:0000313" key="3">
    <source>
        <dbReference type="EMBL" id="TRX97462.1"/>
    </source>
</evidence>
<feature type="compositionally biased region" description="Basic residues" evidence="1">
    <location>
        <begin position="545"/>
        <end position="558"/>
    </location>
</feature>
<feature type="region of interest" description="Disordered" evidence="1">
    <location>
        <begin position="369"/>
        <end position="454"/>
    </location>
</feature>